<name>A0A5M6DG73_9BACT</name>
<dbReference type="RefSeq" id="WP_150075563.1">
    <property type="nucleotide sequence ID" value="NZ_VWOX01000003.1"/>
</dbReference>
<dbReference type="Proteomes" id="UP000324479">
    <property type="component" value="Unassembled WGS sequence"/>
</dbReference>
<reference evidence="1 2" key="1">
    <citation type="submission" date="2019-08" db="EMBL/GenBank/DDBJ databases">
        <authorList>
            <person name="Dhanesh K."/>
            <person name="Kumar G."/>
            <person name="Sasikala C."/>
            <person name="Venkata Ramana C."/>
        </authorList>
    </citation>
    <scope>NUCLEOTIDE SEQUENCE [LARGE SCALE GENOMIC DNA]</scope>
    <source>
        <strain evidence="1 2">JC645</strain>
    </source>
</reference>
<comment type="caution">
    <text evidence="1">The sequence shown here is derived from an EMBL/GenBank/DDBJ whole genome shotgun (WGS) entry which is preliminary data.</text>
</comment>
<dbReference type="PROSITE" id="PS51257">
    <property type="entry name" value="PROKAR_LIPOPROTEIN"/>
    <property type="match status" value="1"/>
</dbReference>
<dbReference type="AlphaFoldDB" id="A0A5M6DG73"/>
<gene>
    <name evidence="1" type="ORF">FYK55_06450</name>
</gene>
<accession>A0A5M6DG73</accession>
<dbReference type="EMBL" id="VWOX01000003">
    <property type="protein sequence ID" value="KAA5545292.1"/>
    <property type="molecule type" value="Genomic_DNA"/>
</dbReference>
<protein>
    <submittedName>
        <fullName evidence="1">Uncharacterized protein</fullName>
    </submittedName>
</protein>
<evidence type="ECO:0000313" key="2">
    <source>
        <dbReference type="Proteomes" id="UP000324479"/>
    </source>
</evidence>
<proteinExistence type="predicted"/>
<keyword evidence="2" id="KW-1185">Reference proteome</keyword>
<sequence length="306" mass="33246">MTDSRPLRFSTGLACLAGVAVLAIGCTSPTNRSDSKLADFFKTPEWRMKAPWSKKEPSAPEPYPGPVKLAVTWTPDVLVQTGRKPTRGFGGRLFFFDEKSKAVPVEGTLTVHGFEGDTSSESTQVRPFKFTPEQFTRHFSQSDFGASYSIWIPWDAAGGPQKRVSLVATFQTTSGKFVQASPTTIILPGAQANDQSQIAGRPVSQQYQGHVDAVAQHATRPSGLVTTTIRRHSGTNLGPRHESVESISKRLDRIASTHRTRQVDGDTPFVDVPLTPAKPTVMAASAEMPTVSAPRRIRMPVADDAQ</sequence>
<organism evidence="1 2">
    <name type="scientific">Roseiconus nitratireducens</name>
    <dbReference type="NCBI Taxonomy" id="2605748"/>
    <lineage>
        <taxon>Bacteria</taxon>
        <taxon>Pseudomonadati</taxon>
        <taxon>Planctomycetota</taxon>
        <taxon>Planctomycetia</taxon>
        <taxon>Pirellulales</taxon>
        <taxon>Pirellulaceae</taxon>
        <taxon>Roseiconus</taxon>
    </lineage>
</organism>
<evidence type="ECO:0000313" key="1">
    <source>
        <dbReference type="EMBL" id="KAA5545292.1"/>
    </source>
</evidence>